<evidence type="ECO:0000313" key="4">
    <source>
        <dbReference type="Proteomes" id="UP000001037"/>
    </source>
</evidence>
<protein>
    <submittedName>
        <fullName evidence="3">Transcriptional regulator, XRE family</fullName>
    </submittedName>
</protein>
<feature type="domain" description="HTH cro/C1-type" evidence="2">
    <location>
        <begin position="123"/>
        <end position="178"/>
    </location>
</feature>
<dbReference type="Pfam" id="PF01381">
    <property type="entry name" value="HTH_3"/>
    <property type="match status" value="1"/>
</dbReference>
<dbReference type="NCBIfam" id="TIGR00270">
    <property type="entry name" value="multiprotein bridging factor aMBF1"/>
    <property type="match status" value="1"/>
</dbReference>
<sequence length="210" mass="23510">MSSRRRVLYCEMCGLPVEDEPYVIYVEGSEMYVCERCYNRYISRARSTGTEDVPLKARISGGGATRTTITPASRPSPALARPSTPRPSTRPVTPRPGGGRGRGLGSDRLAERYEVVPDFAERVRRARERLGLSQEELAVRVKERVNVIKRIEAGTLVPTVDLARRLEKVLGIKLLEPVVEEDVELGVSGSRRKRSEFELTLGDIVEIREE</sequence>
<dbReference type="HOGENOM" id="CLU_130237_0_0_2"/>
<evidence type="ECO:0000259" key="2">
    <source>
        <dbReference type="PROSITE" id="PS50943"/>
    </source>
</evidence>
<dbReference type="GO" id="GO:0003677">
    <property type="term" value="F:DNA binding"/>
    <property type="evidence" value="ECO:0007669"/>
    <property type="project" value="InterPro"/>
</dbReference>
<feature type="compositionally biased region" description="Low complexity" evidence="1">
    <location>
        <begin position="70"/>
        <end position="92"/>
    </location>
</feature>
<evidence type="ECO:0000256" key="1">
    <source>
        <dbReference type="SAM" id="MobiDB-lite"/>
    </source>
</evidence>
<dbReference type="EMBL" id="CP002838">
    <property type="protein sequence ID" value="AEM38888.1"/>
    <property type="molecule type" value="Genomic_DNA"/>
</dbReference>
<dbReference type="SMART" id="SM00530">
    <property type="entry name" value="HTH_XRE"/>
    <property type="match status" value="1"/>
</dbReference>
<gene>
    <name evidence="3" type="ordered locus">Pyrfu_1020</name>
</gene>
<reference evidence="3 4" key="1">
    <citation type="journal article" date="2011" name="Stand. Genomic Sci.">
        <title>Complete genome sequence of the hyperthermophilic chemolithoautotroph Pyrolobus fumarii type strain (1A).</title>
        <authorList>
            <person name="Anderson I."/>
            <person name="Goker M."/>
            <person name="Nolan M."/>
            <person name="Lucas S."/>
            <person name="Hammon N."/>
            <person name="Deshpande S."/>
            <person name="Cheng J.F."/>
            <person name="Tapia R."/>
            <person name="Han C."/>
            <person name="Goodwin L."/>
            <person name="Pitluck S."/>
            <person name="Huntemann M."/>
            <person name="Liolios K."/>
            <person name="Ivanova N."/>
            <person name="Pagani I."/>
            <person name="Mavromatis K."/>
            <person name="Ovchinikova G."/>
            <person name="Pati A."/>
            <person name="Chen A."/>
            <person name="Palaniappan K."/>
            <person name="Land M."/>
            <person name="Hauser L."/>
            <person name="Brambilla E.M."/>
            <person name="Huber H."/>
            <person name="Yasawong M."/>
            <person name="Rohde M."/>
            <person name="Spring S."/>
            <person name="Abt B."/>
            <person name="Sikorski J."/>
            <person name="Wirth R."/>
            <person name="Detter J.C."/>
            <person name="Woyke T."/>
            <person name="Bristow J."/>
            <person name="Eisen J.A."/>
            <person name="Markowitz V."/>
            <person name="Hugenholtz P."/>
            <person name="Kyrpides N.C."/>
            <person name="Klenk H.P."/>
            <person name="Lapidus A."/>
        </authorList>
    </citation>
    <scope>NUCLEOTIDE SEQUENCE [LARGE SCALE GENOMIC DNA]</scope>
    <source>
        <strain evidence="4">DSM 11204 / 1A</strain>
    </source>
</reference>
<proteinExistence type="predicted"/>
<dbReference type="eggNOG" id="arCOG01863">
    <property type="taxonomic scope" value="Archaea"/>
</dbReference>
<dbReference type="OrthoDB" id="11138at2157"/>
<dbReference type="CDD" id="cd00093">
    <property type="entry name" value="HTH_XRE"/>
    <property type="match status" value="1"/>
</dbReference>
<dbReference type="InterPro" id="IPR010982">
    <property type="entry name" value="Lambda_DNA-bd_dom_sf"/>
</dbReference>
<dbReference type="Proteomes" id="UP000001037">
    <property type="component" value="Chromosome"/>
</dbReference>
<dbReference type="SUPFAM" id="SSF47413">
    <property type="entry name" value="lambda repressor-like DNA-binding domains"/>
    <property type="match status" value="1"/>
</dbReference>
<dbReference type="Gene3D" id="1.10.260.40">
    <property type="entry name" value="lambda repressor-like DNA-binding domains"/>
    <property type="match status" value="1"/>
</dbReference>
<dbReference type="GeneID" id="11139496"/>
<keyword evidence="4" id="KW-1185">Reference proteome</keyword>
<dbReference type="RefSeq" id="WP_014026565.1">
    <property type="nucleotide sequence ID" value="NC_015931.1"/>
</dbReference>
<name>G0EER6_PYRF1</name>
<dbReference type="InterPro" id="IPR004451">
    <property type="entry name" value="MJ0586"/>
</dbReference>
<dbReference type="PROSITE" id="PS50943">
    <property type="entry name" value="HTH_CROC1"/>
    <property type="match status" value="1"/>
</dbReference>
<accession>G0EER6</accession>
<dbReference type="STRING" id="694429.Pyrfu_1020"/>
<dbReference type="FunCoup" id="G0EER6">
    <property type="interactions" value="126"/>
</dbReference>
<dbReference type="AlphaFoldDB" id="G0EER6"/>
<dbReference type="InParanoid" id="G0EER6"/>
<organism evidence="3 4">
    <name type="scientific">Pyrolobus fumarii (strain DSM 11204 / 1A)</name>
    <dbReference type="NCBI Taxonomy" id="694429"/>
    <lineage>
        <taxon>Archaea</taxon>
        <taxon>Thermoproteota</taxon>
        <taxon>Thermoprotei</taxon>
        <taxon>Desulfurococcales</taxon>
        <taxon>Pyrodictiaceae</taxon>
        <taxon>Pyrolobus</taxon>
    </lineage>
</organism>
<feature type="region of interest" description="Disordered" evidence="1">
    <location>
        <begin position="53"/>
        <end position="107"/>
    </location>
</feature>
<dbReference type="InterPro" id="IPR001387">
    <property type="entry name" value="Cro/C1-type_HTH"/>
</dbReference>
<dbReference type="KEGG" id="pfm:Pyrfu_1020"/>
<evidence type="ECO:0000313" key="3">
    <source>
        <dbReference type="EMBL" id="AEM38888.1"/>
    </source>
</evidence>